<dbReference type="AlphaFoldDB" id="A0A1L9Q447"/>
<name>A0A1L9Q447_ASPVE</name>
<sequence length="313" mass="34942">MEPLYSAGCSYYYSLAGVPEIGTDSVYLTCLTLTKSSNHSGLLTSSILIFCALLYRYTITPAFLSKVYGSSYTRLQPSQQKKFRLHHVGLVLKMISLILIILPIFWVFVRGFHWSEPLYNNSRIDLGDLAFMSITTVAALFIFQMLFEEETKLVHIVHHICGILAIQGIQVWGVSIPVNRLLSLASFAKVAEMCLLWILFSGVYSVLTTSNNILRRSLSPGGALLHRLYYFTAYSTSAITVVEALAVLYPTLSGSPQSDLSLKVVIFLLQVLFTGSKALTTRTFLSMGKEQKRQYETHPIKTLIARDGDGKTK</sequence>
<dbReference type="OrthoDB" id="4500131at2759"/>
<dbReference type="GeneID" id="63729352"/>
<feature type="transmembrane region" description="Helical" evidence="1">
    <location>
        <begin position="228"/>
        <end position="252"/>
    </location>
</feature>
<dbReference type="RefSeq" id="XP_040674302.1">
    <property type="nucleotide sequence ID" value="XM_040813841.1"/>
</dbReference>
<proteinExistence type="predicted"/>
<dbReference type="VEuPathDB" id="FungiDB:ASPVEDRAFT_47683"/>
<reference evidence="3" key="1">
    <citation type="journal article" date="2017" name="Genome Biol.">
        <title>Comparative genomics reveals high biological diversity and specific adaptations in the industrially and medically important fungal genus Aspergillus.</title>
        <authorList>
            <person name="de Vries R.P."/>
            <person name="Riley R."/>
            <person name="Wiebenga A."/>
            <person name="Aguilar-Osorio G."/>
            <person name="Amillis S."/>
            <person name="Uchima C.A."/>
            <person name="Anderluh G."/>
            <person name="Asadollahi M."/>
            <person name="Askin M."/>
            <person name="Barry K."/>
            <person name="Battaglia E."/>
            <person name="Bayram O."/>
            <person name="Benocci T."/>
            <person name="Braus-Stromeyer S.A."/>
            <person name="Caldana C."/>
            <person name="Canovas D."/>
            <person name="Cerqueira G.C."/>
            <person name="Chen F."/>
            <person name="Chen W."/>
            <person name="Choi C."/>
            <person name="Clum A."/>
            <person name="Dos Santos R.A."/>
            <person name="Damasio A.R."/>
            <person name="Diallinas G."/>
            <person name="Emri T."/>
            <person name="Fekete E."/>
            <person name="Flipphi M."/>
            <person name="Freyberg S."/>
            <person name="Gallo A."/>
            <person name="Gournas C."/>
            <person name="Habgood R."/>
            <person name="Hainaut M."/>
            <person name="Harispe M.L."/>
            <person name="Henrissat B."/>
            <person name="Hilden K.S."/>
            <person name="Hope R."/>
            <person name="Hossain A."/>
            <person name="Karabika E."/>
            <person name="Karaffa L."/>
            <person name="Karanyi Z."/>
            <person name="Krasevec N."/>
            <person name="Kuo A."/>
            <person name="Kusch H."/>
            <person name="LaButti K."/>
            <person name="Lagendijk E.L."/>
            <person name="Lapidus A."/>
            <person name="Levasseur A."/>
            <person name="Lindquist E."/>
            <person name="Lipzen A."/>
            <person name="Logrieco A.F."/>
            <person name="MacCabe A."/>
            <person name="Maekelae M.R."/>
            <person name="Malavazi I."/>
            <person name="Melin P."/>
            <person name="Meyer V."/>
            <person name="Mielnichuk N."/>
            <person name="Miskei M."/>
            <person name="Molnar A.P."/>
            <person name="Mule G."/>
            <person name="Ngan C.Y."/>
            <person name="Orejas M."/>
            <person name="Orosz E."/>
            <person name="Ouedraogo J.P."/>
            <person name="Overkamp K.M."/>
            <person name="Park H.-S."/>
            <person name="Perrone G."/>
            <person name="Piumi F."/>
            <person name="Punt P.J."/>
            <person name="Ram A.F."/>
            <person name="Ramon A."/>
            <person name="Rauscher S."/>
            <person name="Record E."/>
            <person name="Riano-Pachon D.M."/>
            <person name="Robert V."/>
            <person name="Roehrig J."/>
            <person name="Ruller R."/>
            <person name="Salamov A."/>
            <person name="Salih N.S."/>
            <person name="Samson R.A."/>
            <person name="Sandor E."/>
            <person name="Sanguinetti M."/>
            <person name="Schuetze T."/>
            <person name="Sepcic K."/>
            <person name="Shelest E."/>
            <person name="Sherlock G."/>
            <person name="Sophianopoulou V."/>
            <person name="Squina F.M."/>
            <person name="Sun H."/>
            <person name="Susca A."/>
            <person name="Todd R.B."/>
            <person name="Tsang A."/>
            <person name="Unkles S.E."/>
            <person name="van de Wiele N."/>
            <person name="van Rossen-Uffink D."/>
            <person name="Oliveira J.V."/>
            <person name="Vesth T.C."/>
            <person name="Visser J."/>
            <person name="Yu J.-H."/>
            <person name="Zhou M."/>
            <person name="Andersen M.R."/>
            <person name="Archer D.B."/>
            <person name="Baker S.E."/>
            <person name="Benoit I."/>
            <person name="Brakhage A.A."/>
            <person name="Braus G.H."/>
            <person name="Fischer R."/>
            <person name="Frisvad J.C."/>
            <person name="Goldman G.H."/>
            <person name="Houbraken J."/>
            <person name="Oakley B."/>
            <person name="Pocsi I."/>
            <person name="Scazzocchio C."/>
            <person name="Seiboth B."/>
            <person name="vanKuyk P.A."/>
            <person name="Wortman J."/>
            <person name="Dyer P.S."/>
            <person name="Grigoriev I.V."/>
        </authorList>
    </citation>
    <scope>NUCLEOTIDE SEQUENCE [LARGE SCALE GENOMIC DNA]</scope>
    <source>
        <strain evidence="3">CBS 583.65</strain>
    </source>
</reference>
<organism evidence="2 3">
    <name type="scientific">Aspergillus versicolor CBS 583.65</name>
    <dbReference type="NCBI Taxonomy" id="1036611"/>
    <lineage>
        <taxon>Eukaryota</taxon>
        <taxon>Fungi</taxon>
        <taxon>Dikarya</taxon>
        <taxon>Ascomycota</taxon>
        <taxon>Pezizomycotina</taxon>
        <taxon>Eurotiomycetes</taxon>
        <taxon>Eurotiomycetidae</taxon>
        <taxon>Eurotiales</taxon>
        <taxon>Aspergillaceae</taxon>
        <taxon>Aspergillus</taxon>
        <taxon>Aspergillus subgen. Nidulantes</taxon>
    </lineage>
</organism>
<keyword evidence="1" id="KW-0472">Membrane</keyword>
<feature type="transmembrane region" description="Helical" evidence="1">
    <location>
        <begin position="184"/>
        <end position="207"/>
    </location>
</feature>
<dbReference type="EMBL" id="KV878140">
    <property type="protein sequence ID" value="OJJ08540.1"/>
    <property type="molecule type" value="Genomic_DNA"/>
</dbReference>
<feature type="transmembrane region" description="Helical" evidence="1">
    <location>
        <begin position="85"/>
        <end position="109"/>
    </location>
</feature>
<protein>
    <recommendedName>
        <fullName evidence="4">TLC domain-containing protein</fullName>
    </recommendedName>
</protein>
<evidence type="ECO:0000313" key="3">
    <source>
        <dbReference type="Proteomes" id="UP000184073"/>
    </source>
</evidence>
<evidence type="ECO:0000313" key="2">
    <source>
        <dbReference type="EMBL" id="OJJ08540.1"/>
    </source>
</evidence>
<keyword evidence="3" id="KW-1185">Reference proteome</keyword>
<accession>A0A1L9Q447</accession>
<feature type="transmembrane region" description="Helical" evidence="1">
    <location>
        <begin position="159"/>
        <end position="178"/>
    </location>
</feature>
<evidence type="ECO:0000256" key="1">
    <source>
        <dbReference type="SAM" id="Phobius"/>
    </source>
</evidence>
<evidence type="ECO:0008006" key="4">
    <source>
        <dbReference type="Google" id="ProtNLM"/>
    </source>
</evidence>
<feature type="transmembrane region" description="Helical" evidence="1">
    <location>
        <begin position="42"/>
        <end position="64"/>
    </location>
</feature>
<keyword evidence="1" id="KW-1133">Transmembrane helix</keyword>
<gene>
    <name evidence="2" type="ORF">ASPVEDRAFT_47683</name>
</gene>
<keyword evidence="1" id="KW-0812">Transmembrane</keyword>
<dbReference type="Proteomes" id="UP000184073">
    <property type="component" value="Unassembled WGS sequence"/>
</dbReference>
<feature type="transmembrane region" description="Helical" evidence="1">
    <location>
        <begin position="129"/>
        <end position="147"/>
    </location>
</feature>
<feature type="transmembrane region" description="Helical" evidence="1">
    <location>
        <begin position="264"/>
        <end position="285"/>
    </location>
</feature>